<evidence type="ECO:0000259" key="1">
    <source>
        <dbReference type="Pfam" id="PF06985"/>
    </source>
</evidence>
<dbReference type="AlphaFoldDB" id="A0A8K0TU10"/>
<gene>
    <name evidence="2" type="ORF">B0T11DRAFT_23359</name>
</gene>
<protein>
    <submittedName>
        <fullName evidence="2">Heterokaryon incompatibility protein-domain-containing protein</fullName>
    </submittedName>
</protein>
<sequence>MCQLPLPQNCTETPAPMLTLPDDTSGSSTSPCTDLRTSAALIRRWLSACLRDHAADYCYQDFPGRALHRPKRLVELDPLSSTFRLIHTSPLPSLPPYVAISYVWGTKGNNLTTTTAAVSRLSHHTPFSSLPKTIRDACHITCLIGLRHIWVDALCIVQDDDVEKAVEIADMGSVYWDAWLQIAAMRSRDADDGLLPPAGGSPPTPEEMDEHRLVMSACRSLKQRVWDGKLLERYPLLTRGWTFQERILARRCVHFTCIDLVWECKRERWFETPGENEGGGAGAAKTAINNLSGAFLQCVRLGNSPGHDSTLAKTVPVWRQFVMSYSKRYLTDMDDRLLAISGIAGMIRREARGSVYAAGLWADAMPFDLLWRCDMSSGNRLKETKKREPSWSWCSVDCGVDWPALEKQDATCSPLTARPPHEDPLEYVGRGTYFEEGLKGVQVVSLQLDAPAGVFGQVHGGVVELESRIVPVRVQKREGTNWKALHETDWAIVRLTDDLAPPLPYYPDLKLVDGQSPQHLLFIEVVSHQVGERRWEAGLVVVAVSGSDAYARVGMAGRRTVSLEEDPRGWFEGADRRVVRVC</sequence>
<evidence type="ECO:0000313" key="3">
    <source>
        <dbReference type="Proteomes" id="UP000813385"/>
    </source>
</evidence>
<comment type="caution">
    <text evidence="2">The sequence shown here is derived from an EMBL/GenBank/DDBJ whole genome shotgun (WGS) entry which is preliminary data.</text>
</comment>
<name>A0A8K0TU10_9PEZI</name>
<dbReference type="Pfam" id="PF06985">
    <property type="entry name" value="HET"/>
    <property type="match status" value="1"/>
</dbReference>
<evidence type="ECO:0000313" key="2">
    <source>
        <dbReference type="EMBL" id="KAH7376679.1"/>
    </source>
</evidence>
<organism evidence="2 3">
    <name type="scientific">Plectosphaerella cucumerina</name>
    <dbReference type="NCBI Taxonomy" id="40658"/>
    <lineage>
        <taxon>Eukaryota</taxon>
        <taxon>Fungi</taxon>
        <taxon>Dikarya</taxon>
        <taxon>Ascomycota</taxon>
        <taxon>Pezizomycotina</taxon>
        <taxon>Sordariomycetes</taxon>
        <taxon>Hypocreomycetidae</taxon>
        <taxon>Glomerellales</taxon>
        <taxon>Plectosphaerellaceae</taxon>
        <taxon>Plectosphaerella</taxon>
    </lineage>
</organism>
<dbReference type="EMBL" id="JAGPXD010000001">
    <property type="protein sequence ID" value="KAH7376679.1"/>
    <property type="molecule type" value="Genomic_DNA"/>
</dbReference>
<dbReference type="InterPro" id="IPR010730">
    <property type="entry name" value="HET"/>
</dbReference>
<accession>A0A8K0TU10</accession>
<dbReference type="OrthoDB" id="3486565at2759"/>
<reference evidence="2" key="1">
    <citation type="journal article" date="2021" name="Nat. Commun.">
        <title>Genetic determinants of endophytism in the Arabidopsis root mycobiome.</title>
        <authorList>
            <person name="Mesny F."/>
            <person name="Miyauchi S."/>
            <person name="Thiergart T."/>
            <person name="Pickel B."/>
            <person name="Atanasova L."/>
            <person name="Karlsson M."/>
            <person name="Huettel B."/>
            <person name="Barry K.W."/>
            <person name="Haridas S."/>
            <person name="Chen C."/>
            <person name="Bauer D."/>
            <person name="Andreopoulos W."/>
            <person name="Pangilinan J."/>
            <person name="LaButti K."/>
            <person name="Riley R."/>
            <person name="Lipzen A."/>
            <person name="Clum A."/>
            <person name="Drula E."/>
            <person name="Henrissat B."/>
            <person name="Kohler A."/>
            <person name="Grigoriev I.V."/>
            <person name="Martin F.M."/>
            <person name="Hacquard S."/>
        </authorList>
    </citation>
    <scope>NUCLEOTIDE SEQUENCE</scope>
    <source>
        <strain evidence="2">MPI-CAGE-AT-0016</strain>
    </source>
</reference>
<feature type="domain" description="Heterokaryon incompatibility" evidence="1">
    <location>
        <begin position="97"/>
        <end position="245"/>
    </location>
</feature>
<dbReference type="PANTHER" id="PTHR33112:SF9">
    <property type="entry name" value="HETEROKARYON INCOMPATIBILITY DOMAIN-CONTAINING PROTEIN"/>
    <property type="match status" value="1"/>
</dbReference>
<keyword evidence="3" id="KW-1185">Reference proteome</keyword>
<proteinExistence type="predicted"/>
<dbReference type="Proteomes" id="UP000813385">
    <property type="component" value="Unassembled WGS sequence"/>
</dbReference>
<dbReference type="PANTHER" id="PTHR33112">
    <property type="entry name" value="DOMAIN PROTEIN, PUTATIVE-RELATED"/>
    <property type="match status" value="1"/>
</dbReference>